<feature type="domain" description="DUF7745" evidence="1">
    <location>
        <begin position="54"/>
        <end position="206"/>
    </location>
</feature>
<sequence>MSEQWVTARIKQKADSKCIPWKSLQDLILAYPDTKKRVDVFALSIYGLVIFPKVLGSLSACRRADEERFIGCAQLLLAWFHRHFWKVKKVSYRVFSENYFTLKESVATPKAPWLILAEILYRYEIFNWVPLLRIWGAIGYTPLLVLRQYRSRQFITTTQGLAQCEFTYKGDIYKKKVREISNAWNRTYRMKRFAANPMTTPEYDWWWGKR</sequence>
<feature type="non-terminal residue" evidence="2">
    <location>
        <position position="1"/>
    </location>
</feature>
<evidence type="ECO:0000313" key="3">
    <source>
        <dbReference type="Proteomes" id="UP000593572"/>
    </source>
</evidence>
<name>A0A7J8MA81_9ROSI</name>
<dbReference type="PANTHER" id="PTHR48200:SF1">
    <property type="entry name" value="AMINOTRANSFERASE-LIKE PLANT MOBILE DOMAIN-CONTAINING PROTEIN"/>
    <property type="match status" value="1"/>
</dbReference>
<reference evidence="2 3" key="1">
    <citation type="journal article" date="2019" name="Genome Biol. Evol.">
        <title>Insights into the evolution of the New World diploid cottons (Gossypium, subgenus Houzingenia) based on genome sequencing.</title>
        <authorList>
            <person name="Grover C.E."/>
            <person name="Arick M.A. 2nd"/>
            <person name="Thrash A."/>
            <person name="Conover J.L."/>
            <person name="Sanders W.S."/>
            <person name="Peterson D.G."/>
            <person name="Frelichowski J.E."/>
            <person name="Scheffler J.A."/>
            <person name="Scheffler B.E."/>
            <person name="Wendel J.F."/>
        </authorList>
    </citation>
    <scope>NUCLEOTIDE SEQUENCE [LARGE SCALE GENOMIC DNA]</scope>
    <source>
        <strain evidence="2">157</strain>
        <tissue evidence="2">Leaf</tissue>
    </source>
</reference>
<dbReference type="EMBL" id="JABEZX010000007">
    <property type="protein sequence ID" value="MBA0561462.1"/>
    <property type="molecule type" value="Genomic_DNA"/>
</dbReference>
<evidence type="ECO:0000259" key="1">
    <source>
        <dbReference type="Pfam" id="PF24924"/>
    </source>
</evidence>
<keyword evidence="3" id="KW-1185">Reference proteome</keyword>
<comment type="caution">
    <text evidence="2">The sequence shown here is derived from an EMBL/GenBank/DDBJ whole genome shotgun (WGS) entry which is preliminary data.</text>
</comment>
<dbReference type="AlphaFoldDB" id="A0A7J8MA81"/>
<dbReference type="Pfam" id="PF24924">
    <property type="entry name" value="DUF7745"/>
    <property type="match status" value="1"/>
</dbReference>
<proteinExistence type="predicted"/>
<gene>
    <name evidence="2" type="ORF">Golob_018285</name>
</gene>
<protein>
    <recommendedName>
        <fullName evidence="1">DUF7745 domain-containing protein</fullName>
    </recommendedName>
</protein>
<evidence type="ECO:0000313" key="2">
    <source>
        <dbReference type="EMBL" id="MBA0561462.1"/>
    </source>
</evidence>
<organism evidence="2 3">
    <name type="scientific">Gossypium lobatum</name>
    <dbReference type="NCBI Taxonomy" id="34289"/>
    <lineage>
        <taxon>Eukaryota</taxon>
        <taxon>Viridiplantae</taxon>
        <taxon>Streptophyta</taxon>
        <taxon>Embryophyta</taxon>
        <taxon>Tracheophyta</taxon>
        <taxon>Spermatophyta</taxon>
        <taxon>Magnoliopsida</taxon>
        <taxon>eudicotyledons</taxon>
        <taxon>Gunneridae</taxon>
        <taxon>Pentapetalae</taxon>
        <taxon>rosids</taxon>
        <taxon>malvids</taxon>
        <taxon>Malvales</taxon>
        <taxon>Malvaceae</taxon>
        <taxon>Malvoideae</taxon>
        <taxon>Gossypium</taxon>
    </lineage>
</organism>
<dbReference type="InterPro" id="IPR056647">
    <property type="entry name" value="DUF7745"/>
</dbReference>
<accession>A0A7J8MA81</accession>
<dbReference type="PANTHER" id="PTHR48200">
    <property type="entry name" value="PROTEIN, PUTATIVE-RELATED"/>
    <property type="match status" value="1"/>
</dbReference>
<dbReference type="Proteomes" id="UP000593572">
    <property type="component" value="Unassembled WGS sequence"/>
</dbReference>